<evidence type="ECO:0000313" key="2">
    <source>
        <dbReference type="Proteomes" id="UP001460270"/>
    </source>
</evidence>
<evidence type="ECO:0008006" key="3">
    <source>
        <dbReference type="Google" id="ProtNLM"/>
    </source>
</evidence>
<keyword evidence="2" id="KW-1185">Reference proteome</keyword>
<proteinExistence type="predicted"/>
<sequence length="139" mass="14959">MELMGSNLYLKHTAPPGYDSVLGLPTNFGGENTQRILYKPKDAAPPAIHSRQCHQGDAQLRITRHPHVAPHKSMLADDLKLSSDEEDSKLSTMILHGTATAGRPNECSHMAGGCDIPARTPLTQTPASSQAPVVFIPRA</sequence>
<organism evidence="1 2">
    <name type="scientific">Mugilogobius chulae</name>
    <name type="common">yellowstripe goby</name>
    <dbReference type="NCBI Taxonomy" id="88201"/>
    <lineage>
        <taxon>Eukaryota</taxon>
        <taxon>Metazoa</taxon>
        <taxon>Chordata</taxon>
        <taxon>Craniata</taxon>
        <taxon>Vertebrata</taxon>
        <taxon>Euteleostomi</taxon>
        <taxon>Actinopterygii</taxon>
        <taxon>Neopterygii</taxon>
        <taxon>Teleostei</taxon>
        <taxon>Neoteleostei</taxon>
        <taxon>Acanthomorphata</taxon>
        <taxon>Gobiaria</taxon>
        <taxon>Gobiiformes</taxon>
        <taxon>Gobioidei</taxon>
        <taxon>Gobiidae</taxon>
        <taxon>Gobionellinae</taxon>
        <taxon>Mugilogobius</taxon>
    </lineage>
</organism>
<dbReference type="Proteomes" id="UP001460270">
    <property type="component" value="Unassembled WGS sequence"/>
</dbReference>
<evidence type="ECO:0000313" key="1">
    <source>
        <dbReference type="EMBL" id="KAK7882418.1"/>
    </source>
</evidence>
<comment type="caution">
    <text evidence="1">The sequence shown here is derived from an EMBL/GenBank/DDBJ whole genome shotgun (WGS) entry which is preliminary data.</text>
</comment>
<name>A0AAW0MVH2_9GOBI</name>
<gene>
    <name evidence="1" type="ORF">WMY93_028592</name>
</gene>
<dbReference type="EMBL" id="JBBPFD010000021">
    <property type="protein sequence ID" value="KAK7882418.1"/>
    <property type="molecule type" value="Genomic_DNA"/>
</dbReference>
<protein>
    <recommendedName>
        <fullName evidence="3">Prolactin receptor</fullName>
    </recommendedName>
</protein>
<dbReference type="AlphaFoldDB" id="A0AAW0MVH2"/>
<accession>A0AAW0MVH2</accession>
<reference evidence="2" key="1">
    <citation type="submission" date="2024-04" db="EMBL/GenBank/DDBJ databases">
        <title>Salinicola lusitanus LLJ914,a marine bacterium isolated from the Okinawa Trough.</title>
        <authorList>
            <person name="Li J."/>
        </authorList>
    </citation>
    <scope>NUCLEOTIDE SEQUENCE [LARGE SCALE GENOMIC DNA]</scope>
</reference>